<reference evidence="2" key="2">
    <citation type="submission" date="2020-09" db="EMBL/GenBank/DDBJ databases">
        <authorList>
            <person name="Sun Q."/>
            <person name="Ohkuma M."/>
        </authorList>
    </citation>
    <scope>NUCLEOTIDE SEQUENCE</scope>
    <source>
        <strain evidence="2">JCM 4477</strain>
    </source>
</reference>
<dbReference type="EMBL" id="BNBI01000007">
    <property type="protein sequence ID" value="GHF07046.1"/>
    <property type="molecule type" value="Genomic_DNA"/>
</dbReference>
<evidence type="ECO:0000313" key="3">
    <source>
        <dbReference type="Proteomes" id="UP000630718"/>
    </source>
</evidence>
<evidence type="ECO:0000256" key="1">
    <source>
        <dbReference type="SAM" id="SignalP"/>
    </source>
</evidence>
<sequence length="139" mass="14037">MRAFTMAVLTAACTAIGSAAGPAYATADDVNMSFGMAYGASTTSGTIHFTDGYTATVSGAVHAASGARKICVNGSNGDAGTADQCSAWAYAGGPNQPFTMGLRLTTAGGVQRVDIYMSDESGSPVAHEFCTRKGCTRVS</sequence>
<dbReference type="RefSeq" id="WP_190205222.1">
    <property type="nucleotide sequence ID" value="NZ_BNBI01000007.1"/>
</dbReference>
<feature type="signal peptide" evidence="1">
    <location>
        <begin position="1"/>
        <end position="25"/>
    </location>
</feature>
<gene>
    <name evidence="2" type="ORF">GCM10018772_35010</name>
</gene>
<comment type="caution">
    <text evidence="2">The sequence shown here is derived from an EMBL/GenBank/DDBJ whole genome shotgun (WGS) entry which is preliminary data.</text>
</comment>
<evidence type="ECO:0008006" key="4">
    <source>
        <dbReference type="Google" id="ProtNLM"/>
    </source>
</evidence>
<protein>
    <recommendedName>
        <fullName evidence="4">Secreted protein</fullName>
    </recommendedName>
</protein>
<accession>A0A919E339</accession>
<proteinExistence type="predicted"/>
<evidence type="ECO:0000313" key="2">
    <source>
        <dbReference type="EMBL" id="GHF07046.1"/>
    </source>
</evidence>
<feature type="chain" id="PRO_5038801324" description="Secreted protein" evidence="1">
    <location>
        <begin position="26"/>
        <end position="139"/>
    </location>
</feature>
<dbReference type="AlphaFoldDB" id="A0A919E339"/>
<keyword evidence="3" id="KW-1185">Reference proteome</keyword>
<name>A0A919E339_9ACTN</name>
<reference evidence="2" key="1">
    <citation type="journal article" date="2014" name="Int. J. Syst. Evol. Microbiol.">
        <title>Complete genome sequence of Corynebacterium casei LMG S-19264T (=DSM 44701T), isolated from a smear-ripened cheese.</title>
        <authorList>
            <consortium name="US DOE Joint Genome Institute (JGI-PGF)"/>
            <person name="Walter F."/>
            <person name="Albersmeier A."/>
            <person name="Kalinowski J."/>
            <person name="Ruckert C."/>
        </authorList>
    </citation>
    <scope>NUCLEOTIDE SEQUENCE</scope>
    <source>
        <strain evidence="2">JCM 4477</strain>
    </source>
</reference>
<organism evidence="2 3">
    <name type="scientific">Streptomyces fumanus</name>
    <dbReference type="NCBI Taxonomy" id="67302"/>
    <lineage>
        <taxon>Bacteria</taxon>
        <taxon>Bacillati</taxon>
        <taxon>Actinomycetota</taxon>
        <taxon>Actinomycetes</taxon>
        <taxon>Kitasatosporales</taxon>
        <taxon>Streptomycetaceae</taxon>
        <taxon>Streptomyces</taxon>
    </lineage>
</organism>
<dbReference type="Proteomes" id="UP000630718">
    <property type="component" value="Unassembled WGS sequence"/>
</dbReference>
<keyword evidence="1" id="KW-0732">Signal</keyword>